<dbReference type="EMBL" id="ML769604">
    <property type="protein sequence ID" value="KAE9392122.1"/>
    <property type="molecule type" value="Genomic_DNA"/>
</dbReference>
<evidence type="ECO:0000313" key="4">
    <source>
        <dbReference type="Proteomes" id="UP000799118"/>
    </source>
</evidence>
<evidence type="ECO:0000313" key="3">
    <source>
        <dbReference type="EMBL" id="KAE9392122.1"/>
    </source>
</evidence>
<sequence length="634" mass="69250">MRSLQSLSLAITVLFSAEKAFSVVSLTNTGSSVSSTPSIVVSSSAPATGTISATAPPITSFPAPPIPPLPTNPLGIQSFSFPPVGSLTRDYSPSGLAQLWDLVGSVEPPPFTTTVTPTASVVLPSPPPALYPQAYSTGPKDILSDLKLPSGFFFGVATAAYQVEGAVKDEGKGPNHWDWAAHIPGVVWDNTTADVVDLHYYLYKEDIARIAALGVNAHSFSISWSRIYPFGAADSPVNQAGLDHYADVIASHLQANITPVVTLLHWDPPLALAAYYGGFTSPEIVDDFVNYAKTVFTAYNGSVHTWYTFNEPRPFCSEYSGAPFNATLAPGVNSSTAEYHCTYHVLKAHAGAVKAFREMNITGEIAFKNDDYVGIPWREGNAEDIAAVERHVAFQIGIFSDPVYTTGDWPQIVKDTLPPDFLPRFTEEEQKDLLGSADFYATDAYRTFFNAAPLDGLDACVNNTAHPNWPTCNIEVAYDSIPGSGWAVGPASDPQTSDWLFATPQWFRHAMEEIHRRWPTNKIMLSEFGFTQPFEGSRVPNEIYIATDDPDRTNYFMSYLSELLLSINEDDIPLAGAFAWAMVDNSEWTSGESARFGIQHVNYSTPMLDRTFKRSALALCEFPSKLQIPVILFT</sequence>
<dbReference type="PANTHER" id="PTHR10353">
    <property type="entry name" value="GLYCOSYL HYDROLASE"/>
    <property type="match status" value="1"/>
</dbReference>
<reference evidence="3" key="1">
    <citation type="journal article" date="2019" name="Environ. Microbiol.">
        <title>Fungal ecological strategies reflected in gene transcription - a case study of two litter decomposers.</title>
        <authorList>
            <person name="Barbi F."/>
            <person name="Kohler A."/>
            <person name="Barry K."/>
            <person name="Baskaran P."/>
            <person name="Daum C."/>
            <person name="Fauchery L."/>
            <person name="Ihrmark K."/>
            <person name="Kuo A."/>
            <person name="LaButti K."/>
            <person name="Lipzen A."/>
            <person name="Morin E."/>
            <person name="Grigoriev I.V."/>
            <person name="Henrissat B."/>
            <person name="Lindahl B."/>
            <person name="Martin F."/>
        </authorList>
    </citation>
    <scope>NUCLEOTIDE SEQUENCE</scope>
    <source>
        <strain evidence="3">JB14</strain>
    </source>
</reference>
<evidence type="ECO:0000256" key="2">
    <source>
        <dbReference type="SAM" id="SignalP"/>
    </source>
</evidence>
<accession>A0A6A4H1S0</accession>
<evidence type="ECO:0000256" key="1">
    <source>
        <dbReference type="RuleBase" id="RU003690"/>
    </source>
</evidence>
<dbReference type="InterPro" id="IPR033132">
    <property type="entry name" value="GH_1_N_CS"/>
</dbReference>
<dbReference type="PANTHER" id="PTHR10353:SF53">
    <property type="entry name" value="BETA-1,4-GLUCOSIDASE (EUROFUNG)"/>
    <property type="match status" value="1"/>
</dbReference>
<keyword evidence="3" id="KW-0378">Hydrolase</keyword>
<keyword evidence="4" id="KW-1185">Reference proteome</keyword>
<keyword evidence="2" id="KW-0732">Signal</keyword>
<dbReference type="InterPro" id="IPR001360">
    <property type="entry name" value="Glyco_hydro_1"/>
</dbReference>
<dbReference type="InterPro" id="IPR017853">
    <property type="entry name" value="GH"/>
</dbReference>
<dbReference type="Proteomes" id="UP000799118">
    <property type="component" value="Unassembled WGS sequence"/>
</dbReference>
<dbReference type="OrthoDB" id="65569at2759"/>
<dbReference type="Pfam" id="PF00232">
    <property type="entry name" value="Glyco_hydro_1"/>
    <property type="match status" value="1"/>
</dbReference>
<feature type="signal peptide" evidence="2">
    <location>
        <begin position="1"/>
        <end position="22"/>
    </location>
</feature>
<comment type="similarity">
    <text evidence="1">Belongs to the glycosyl hydrolase 1 family.</text>
</comment>
<dbReference type="Gene3D" id="3.20.20.80">
    <property type="entry name" value="Glycosidases"/>
    <property type="match status" value="1"/>
</dbReference>
<dbReference type="GO" id="GO:0008422">
    <property type="term" value="F:beta-glucosidase activity"/>
    <property type="evidence" value="ECO:0007669"/>
    <property type="project" value="TreeGrafter"/>
</dbReference>
<dbReference type="GO" id="GO:0005975">
    <property type="term" value="P:carbohydrate metabolic process"/>
    <property type="evidence" value="ECO:0007669"/>
    <property type="project" value="InterPro"/>
</dbReference>
<feature type="chain" id="PRO_5025364901" evidence="2">
    <location>
        <begin position="23"/>
        <end position="634"/>
    </location>
</feature>
<protein>
    <submittedName>
        <fullName evidence="3">Glycoside hydrolase</fullName>
    </submittedName>
</protein>
<organism evidence="3 4">
    <name type="scientific">Gymnopus androsaceus JB14</name>
    <dbReference type="NCBI Taxonomy" id="1447944"/>
    <lineage>
        <taxon>Eukaryota</taxon>
        <taxon>Fungi</taxon>
        <taxon>Dikarya</taxon>
        <taxon>Basidiomycota</taxon>
        <taxon>Agaricomycotina</taxon>
        <taxon>Agaricomycetes</taxon>
        <taxon>Agaricomycetidae</taxon>
        <taxon>Agaricales</taxon>
        <taxon>Marasmiineae</taxon>
        <taxon>Omphalotaceae</taxon>
        <taxon>Gymnopus</taxon>
    </lineage>
</organism>
<proteinExistence type="inferred from homology"/>
<dbReference type="PROSITE" id="PS00653">
    <property type="entry name" value="GLYCOSYL_HYDROL_F1_2"/>
    <property type="match status" value="1"/>
</dbReference>
<dbReference type="PRINTS" id="PR00131">
    <property type="entry name" value="GLHYDRLASE1"/>
</dbReference>
<gene>
    <name evidence="3" type="ORF">BT96DRAFT_831054</name>
</gene>
<dbReference type="SUPFAM" id="SSF51445">
    <property type="entry name" value="(Trans)glycosidases"/>
    <property type="match status" value="1"/>
</dbReference>
<dbReference type="AlphaFoldDB" id="A0A6A4H1S0"/>
<name>A0A6A4H1S0_9AGAR</name>